<dbReference type="PANTHER" id="PTHR42844">
    <property type="entry name" value="DIHYDRONEOPTERIN ALDOLASE 1-RELATED"/>
    <property type="match status" value="1"/>
</dbReference>
<comment type="similarity">
    <text evidence="3 6">Belongs to the DHNA family.</text>
</comment>
<evidence type="ECO:0000313" key="8">
    <source>
        <dbReference type="EMBL" id="MDQ0288109.1"/>
    </source>
</evidence>
<dbReference type="GO" id="GO:0046654">
    <property type="term" value="P:tetrahydrofolate biosynthetic process"/>
    <property type="evidence" value="ECO:0007669"/>
    <property type="project" value="UniProtKB-UniRule"/>
</dbReference>
<evidence type="ECO:0000256" key="2">
    <source>
        <dbReference type="ARBA" id="ARBA00005013"/>
    </source>
</evidence>
<accession>A0AAE3VDA2</accession>
<dbReference type="GO" id="GO:0005737">
    <property type="term" value="C:cytoplasm"/>
    <property type="evidence" value="ECO:0007669"/>
    <property type="project" value="TreeGrafter"/>
</dbReference>
<evidence type="ECO:0000256" key="6">
    <source>
        <dbReference type="RuleBase" id="RU362079"/>
    </source>
</evidence>
<proteinExistence type="inferred from homology"/>
<dbReference type="NCBIfam" id="TIGR00525">
    <property type="entry name" value="folB"/>
    <property type="match status" value="1"/>
</dbReference>
<dbReference type="GO" id="GO:0004150">
    <property type="term" value="F:dihydroneopterin aldolase activity"/>
    <property type="evidence" value="ECO:0007669"/>
    <property type="project" value="UniProtKB-UniRule"/>
</dbReference>
<dbReference type="Gene3D" id="3.30.1130.10">
    <property type="match status" value="1"/>
</dbReference>
<dbReference type="AlphaFoldDB" id="A0AAE3VDA2"/>
<dbReference type="GO" id="GO:0046656">
    <property type="term" value="P:folic acid biosynthetic process"/>
    <property type="evidence" value="ECO:0007669"/>
    <property type="project" value="UniProtKB-UniRule"/>
</dbReference>
<comment type="pathway">
    <text evidence="2 6">Cofactor biosynthesis; tetrahydrofolate biosynthesis; 2-amino-4-hydroxy-6-hydroxymethyl-7,8-dihydropteridine diphosphate from 7,8-dihydroneopterin triphosphate: step 3/4.</text>
</comment>
<reference evidence="8" key="1">
    <citation type="submission" date="2023-07" db="EMBL/GenBank/DDBJ databases">
        <title>Genomic Encyclopedia of Type Strains, Phase IV (KMG-IV): sequencing the most valuable type-strain genomes for metagenomic binning, comparative biology and taxonomic classification.</title>
        <authorList>
            <person name="Goeker M."/>
        </authorList>
    </citation>
    <scope>NUCLEOTIDE SEQUENCE</scope>
    <source>
        <strain evidence="8">DSM 24202</strain>
    </source>
</reference>
<gene>
    <name evidence="8" type="ORF">J3R75_000216</name>
</gene>
<comment type="caution">
    <text evidence="8">The sequence shown here is derived from an EMBL/GenBank/DDBJ whole genome shotgun (WGS) entry which is preliminary data.</text>
</comment>
<dbReference type="EMBL" id="JAUSVL010000001">
    <property type="protein sequence ID" value="MDQ0288109.1"/>
    <property type="molecule type" value="Genomic_DNA"/>
</dbReference>
<dbReference type="Proteomes" id="UP001238163">
    <property type="component" value="Unassembled WGS sequence"/>
</dbReference>
<dbReference type="InterPro" id="IPR043133">
    <property type="entry name" value="GTP-CH-I_C/QueF"/>
</dbReference>
<sequence>MDSITIENLRLTCIIGCYPEERVNPQTLSLTLTLFCDTRRAAASDQLADAIDYDALSQKIRAMAAQKQRQLLEALAEDIASLCLRESDAQAVTVQLRKPGVPAEAAAAVVTITRTQNSASTGGVR</sequence>
<dbReference type="NCBIfam" id="TIGR00526">
    <property type="entry name" value="folB_dom"/>
    <property type="match status" value="1"/>
</dbReference>
<evidence type="ECO:0000256" key="3">
    <source>
        <dbReference type="ARBA" id="ARBA00005708"/>
    </source>
</evidence>
<keyword evidence="9" id="KW-1185">Reference proteome</keyword>
<dbReference type="EC" id="4.1.2.25" evidence="6"/>
<dbReference type="SUPFAM" id="SSF55620">
    <property type="entry name" value="Tetrahydrobiopterin biosynthesis enzymes-like"/>
    <property type="match status" value="1"/>
</dbReference>
<evidence type="ECO:0000256" key="5">
    <source>
        <dbReference type="ARBA" id="ARBA00023239"/>
    </source>
</evidence>
<evidence type="ECO:0000256" key="4">
    <source>
        <dbReference type="ARBA" id="ARBA00022909"/>
    </source>
</evidence>
<protein>
    <recommendedName>
        <fullName evidence="6">7,8-dihydroneopterin aldolase</fullName>
        <ecNumber evidence="6">4.1.2.25</ecNumber>
    </recommendedName>
</protein>
<evidence type="ECO:0000259" key="7">
    <source>
        <dbReference type="SMART" id="SM00905"/>
    </source>
</evidence>
<dbReference type="RefSeq" id="WP_307259300.1">
    <property type="nucleotide sequence ID" value="NZ_JAUSVL010000001.1"/>
</dbReference>
<comment type="catalytic activity">
    <reaction evidence="1 6">
        <text>7,8-dihydroneopterin = 6-hydroxymethyl-7,8-dihydropterin + glycolaldehyde</text>
        <dbReference type="Rhea" id="RHEA:10540"/>
        <dbReference type="ChEBI" id="CHEBI:17001"/>
        <dbReference type="ChEBI" id="CHEBI:17071"/>
        <dbReference type="ChEBI" id="CHEBI:44841"/>
        <dbReference type="EC" id="4.1.2.25"/>
    </reaction>
</comment>
<evidence type="ECO:0000256" key="1">
    <source>
        <dbReference type="ARBA" id="ARBA00001353"/>
    </source>
</evidence>
<dbReference type="PANTHER" id="PTHR42844:SF1">
    <property type="entry name" value="DIHYDRONEOPTERIN ALDOLASE 1-RELATED"/>
    <property type="match status" value="1"/>
</dbReference>
<dbReference type="InterPro" id="IPR006156">
    <property type="entry name" value="Dihydroneopterin_aldolase"/>
</dbReference>
<dbReference type="Pfam" id="PF02152">
    <property type="entry name" value="FolB"/>
    <property type="match status" value="1"/>
</dbReference>
<feature type="domain" description="Dihydroneopterin aldolase/epimerase" evidence="7">
    <location>
        <begin position="4"/>
        <end position="114"/>
    </location>
</feature>
<evidence type="ECO:0000313" key="9">
    <source>
        <dbReference type="Proteomes" id="UP001238163"/>
    </source>
</evidence>
<dbReference type="SMART" id="SM00905">
    <property type="entry name" value="FolB"/>
    <property type="match status" value="1"/>
</dbReference>
<name>A0AAE3VDA2_9BACT</name>
<keyword evidence="4 6" id="KW-0289">Folate biosynthesis</keyword>
<dbReference type="InterPro" id="IPR006157">
    <property type="entry name" value="FolB_dom"/>
</dbReference>
<organism evidence="8 9">
    <name type="scientific">Oligosphaera ethanolica</name>
    <dbReference type="NCBI Taxonomy" id="760260"/>
    <lineage>
        <taxon>Bacteria</taxon>
        <taxon>Pseudomonadati</taxon>
        <taxon>Lentisphaerota</taxon>
        <taxon>Oligosphaeria</taxon>
        <taxon>Oligosphaerales</taxon>
        <taxon>Oligosphaeraceae</taxon>
        <taxon>Oligosphaera</taxon>
    </lineage>
</organism>
<comment type="function">
    <text evidence="6">Catalyzes the conversion of 7,8-dihydroneopterin to 6-hydroxymethyl-7,8-dihydropterin.</text>
</comment>
<keyword evidence="5 6" id="KW-0456">Lyase</keyword>